<gene>
    <name evidence="2" type="ORF">Scani_06190</name>
</gene>
<name>A0A640S1R6_9ACTN</name>
<accession>A0A640S1R6</accession>
<organism evidence="2 3">
    <name type="scientific">Streptomyces caniferus</name>
    <dbReference type="NCBI Taxonomy" id="285557"/>
    <lineage>
        <taxon>Bacteria</taxon>
        <taxon>Bacillati</taxon>
        <taxon>Actinomycetota</taxon>
        <taxon>Actinomycetes</taxon>
        <taxon>Kitasatosporales</taxon>
        <taxon>Streptomycetaceae</taxon>
        <taxon>Streptomyces</taxon>
    </lineage>
</organism>
<comment type="caution">
    <text evidence="2">The sequence shown here is derived from an EMBL/GenBank/DDBJ whole genome shotgun (WGS) entry which is preliminary data.</text>
</comment>
<protein>
    <submittedName>
        <fullName evidence="2">Uncharacterized protein</fullName>
    </submittedName>
</protein>
<evidence type="ECO:0000313" key="3">
    <source>
        <dbReference type="Proteomes" id="UP000435837"/>
    </source>
</evidence>
<evidence type="ECO:0000256" key="1">
    <source>
        <dbReference type="SAM" id="MobiDB-lite"/>
    </source>
</evidence>
<evidence type="ECO:0000313" key="2">
    <source>
        <dbReference type="EMBL" id="GFE04351.1"/>
    </source>
</evidence>
<dbReference type="AlphaFoldDB" id="A0A640S1R6"/>
<sequence>MQPAADCGTCQEPAGAWRKDPAEWSPSPSWKVPETAGASSGRCTPRRPRTGARSVRHEAHPGKTITLEAHDVPGTKNGYCPGSLLTRGSTQY</sequence>
<dbReference type="Proteomes" id="UP000435837">
    <property type="component" value="Unassembled WGS sequence"/>
</dbReference>
<proteinExistence type="predicted"/>
<dbReference type="EMBL" id="BLIN01000002">
    <property type="protein sequence ID" value="GFE04351.1"/>
    <property type="molecule type" value="Genomic_DNA"/>
</dbReference>
<feature type="region of interest" description="Disordered" evidence="1">
    <location>
        <begin position="1"/>
        <end position="92"/>
    </location>
</feature>
<reference evidence="2 3" key="1">
    <citation type="submission" date="2019-12" db="EMBL/GenBank/DDBJ databases">
        <title>Whole genome shotgun sequence of Streptomyces caniferus NBRC 15389.</title>
        <authorList>
            <person name="Ichikawa N."/>
            <person name="Kimura A."/>
            <person name="Kitahashi Y."/>
            <person name="Komaki H."/>
            <person name="Tamura T."/>
        </authorList>
    </citation>
    <scope>NUCLEOTIDE SEQUENCE [LARGE SCALE GENOMIC DNA]</scope>
    <source>
        <strain evidence="2 3">NBRC 15389</strain>
    </source>
</reference>